<protein>
    <submittedName>
        <fullName evidence="1">Uncharacterized protein</fullName>
    </submittedName>
</protein>
<sequence>MRRHSRTPSYLCKVKQFDQICKCNDEVLSISDFSTNDKYRFSSEIPAGIRAHIMDALGFMKV</sequence>
<dbReference type="EMBL" id="MNCJ02000329">
    <property type="protein sequence ID" value="KAF5767690.1"/>
    <property type="molecule type" value="Genomic_DNA"/>
</dbReference>
<reference evidence="1" key="2">
    <citation type="submission" date="2020-06" db="EMBL/GenBank/DDBJ databases">
        <title>Helianthus annuus Genome sequencing and assembly Release 2.</title>
        <authorList>
            <person name="Gouzy J."/>
            <person name="Langlade N."/>
            <person name="Munos S."/>
        </authorList>
    </citation>
    <scope>NUCLEOTIDE SEQUENCE</scope>
    <source>
        <tissue evidence="1">Leaves</tissue>
    </source>
</reference>
<evidence type="ECO:0000313" key="1">
    <source>
        <dbReference type="EMBL" id="KAF5767690.1"/>
    </source>
</evidence>
<comment type="caution">
    <text evidence="1">The sequence shown here is derived from an EMBL/GenBank/DDBJ whole genome shotgun (WGS) entry which is preliminary data.</text>
</comment>
<name>A0A9K3E627_HELAN</name>
<proteinExistence type="predicted"/>
<dbReference type="Proteomes" id="UP000215914">
    <property type="component" value="Unassembled WGS sequence"/>
</dbReference>
<dbReference type="Gramene" id="mRNA:HanXRQr2_Chr14g0627351">
    <property type="protein sequence ID" value="CDS:HanXRQr2_Chr14g0627351.1"/>
    <property type="gene ID" value="HanXRQr2_Chr14g0627351"/>
</dbReference>
<accession>A0A9K3E627</accession>
<organism evidence="1 2">
    <name type="scientific">Helianthus annuus</name>
    <name type="common">Common sunflower</name>
    <dbReference type="NCBI Taxonomy" id="4232"/>
    <lineage>
        <taxon>Eukaryota</taxon>
        <taxon>Viridiplantae</taxon>
        <taxon>Streptophyta</taxon>
        <taxon>Embryophyta</taxon>
        <taxon>Tracheophyta</taxon>
        <taxon>Spermatophyta</taxon>
        <taxon>Magnoliopsida</taxon>
        <taxon>eudicotyledons</taxon>
        <taxon>Gunneridae</taxon>
        <taxon>Pentapetalae</taxon>
        <taxon>asterids</taxon>
        <taxon>campanulids</taxon>
        <taxon>Asterales</taxon>
        <taxon>Asteraceae</taxon>
        <taxon>Asteroideae</taxon>
        <taxon>Heliantheae alliance</taxon>
        <taxon>Heliantheae</taxon>
        <taxon>Helianthus</taxon>
    </lineage>
</organism>
<reference evidence="1" key="1">
    <citation type="journal article" date="2017" name="Nature">
        <title>The sunflower genome provides insights into oil metabolism, flowering and Asterid evolution.</title>
        <authorList>
            <person name="Badouin H."/>
            <person name="Gouzy J."/>
            <person name="Grassa C.J."/>
            <person name="Murat F."/>
            <person name="Staton S.E."/>
            <person name="Cottret L."/>
            <person name="Lelandais-Briere C."/>
            <person name="Owens G.L."/>
            <person name="Carrere S."/>
            <person name="Mayjonade B."/>
            <person name="Legrand L."/>
            <person name="Gill N."/>
            <person name="Kane N.C."/>
            <person name="Bowers J.E."/>
            <person name="Hubner S."/>
            <person name="Bellec A."/>
            <person name="Berard A."/>
            <person name="Berges H."/>
            <person name="Blanchet N."/>
            <person name="Boniface M.C."/>
            <person name="Brunel D."/>
            <person name="Catrice O."/>
            <person name="Chaidir N."/>
            <person name="Claudel C."/>
            <person name="Donnadieu C."/>
            <person name="Faraut T."/>
            <person name="Fievet G."/>
            <person name="Helmstetter N."/>
            <person name="King M."/>
            <person name="Knapp S.J."/>
            <person name="Lai Z."/>
            <person name="Le Paslier M.C."/>
            <person name="Lippi Y."/>
            <person name="Lorenzon L."/>
            <person name="Mandel J.R."/>
            <person name="Marage G."/>
            <person name="Marchand G."/>
            <person name="Marquand E."/>
            <person name="Bret-Mestries E."/>
            <person name="Morien E."/>
            <person name="Nambeesan S."/>
            <person name="Nguyen T."/>
            <person name="Pegot-Espagnet P."/>
            <person name="Pouilly N."/>
            <person name="Raftis F."/>
            <person name="Sallet E."/>
            <person name="Schiex T."/>
            <person name="Thomas J."/>
            <person name="Vandecasteele C."/>
            <person name="Vares D."/>
            <person name="Vear F."/>
            <person name="Vautrin S."/>
            <person name="Crespi M."/>
            <person name="Mangin B."/>
            <person name="Burke J.M."/>
            <person name="Salse J."/>
            <person name="Munos S."/>
            <person name="Vincourt P."/>
            <person name="Rieseberg L.H."/>
            <person name="Langlade N.B."/>
        </authorList>
    </citation>
    <scope>NUCLEOTIDE SEQUENCE</scope>
    <source>
        <tissue evidence="1">Leaves</tissue>
    </source>
</reference>
<gene>
    <name evidence="1" type="ORF">HanXRQr2_Chr14g0627351</name>
</gene>
<evidence type="ECO:0000313" key="2">
    <source>
        <dbReference type="Proteomes" id="UP000215914"/>
    </source>
</evidence>
<dbReference type="AlphaFoldDB" id="A0A9K3E627"/>
<keyword evidence="2" id="KW-1185">Reference proteome</keyword>